<dbReference type="NCBIfam" id="TIGR00437">
    <property type="entry name" value="feoB"/>
    <property type="match status" value="1"/>
</dbReference>
<feature type="binding site" evidence="14">
    <location>
        <begin position="9"/>
        <end position="16"/>
    </location>
    <ligand>
        <name>GTP</name>
        <dbReference type="ChEBI" id="CHEBI:37565"/>
        <label>1</label>
    </ligand>
</feature>
<dbReference type="SUPFAM" id="SSF52540">
    <property type="entry name" value="P-loop containing nucleoside triphosphate hydrolases"/>
    <property type="match status" value="1"/>
</dbReference>
<comment type="similarity">
    <text evidence="16">Belongs to the TRAFAC class TrmE-Era-EngA-EngB-Septin-like GTPase superfamily. FeoB GTPase (TC 9.A.8) family.</text>
</comment>
<keyword evidence="19" id="KW-1185">Reference proteome</keyword>
<feature type="binding site" evidence="15">
    <location>
        <position position="24"/>
    </location>
    <ligand>
        <name>Mg(2+)</name>
        <dbReference type="ChEBI" id="CHEBI:18420"/>
        <label>2</label>
    </ligand>
</feature>
<evidence type="ECO:0000256" key="1">
    <source>
        <dbReference type="ARBA" id="ARBA00003926"/>
    </source>
</evidence>
<evidence type="ECO:0000256" key="14">
    <source>
        <dbReference type="PIRSR" id="PIRSR603373-1"/>
    </source>
</evidence>
<dbReference type="PROSITE" id="PS51711">
    <property type="entry name" value="G_FEOB"/>
    <property type="match status" value="1"/>
</dbReference>
<dbReference type="GO" id="GO:0046872">
    <property type="term" value="F:metal ion binding"/>
    <property type="evidence" value="ECO:0007669"/>
    <property type="project" value="UniProtKB-KW"/>
</dbReference>
<evidence type="ECO:0000256" key="13">
    <source>
        <dbReference type="NCBIfam" id="TIGR00437"/>
    </source>
</evidence>
<proteinExistence type="inferred from homology"/>
<dbReference type="Pfam" id="PF07670">
    <property type="entry name" value="Gate"/>
    <property type="match status" value="2"/>
</dbReference>
<accession>A0A154BWH0</accession>
<evidence type="ECO:0000256" key="8">
    <source>
        <dbReference type="ARBA" id="ARBA00022989"/>
    </source>
</evidence>
<keyword evidence="8 16" id="KW-1133">Transmembrane helix</keyword>
<dbReference type="Proteomes" id="UP000076268">
    <property type="component" value="Unassembled WGS sequence"/>
</dbReference>
<feature type="domain" description="FeoB-type G" evidence="17">
    <location>
        <begin position="2"/>
        <end position="166"/>
    </location>
</feature>
<dbReference type="InterPro" id="IPR050860">
    <property type="entry name" value="FeoB_GTPase"/>
</dbReference>
<keyword evidence="9 16" id="KW-0408">Iron</keyword>
<evidence type="ECO:0000256" key="15">
    <source>
        <dbReference type="PIRSR" id="PIRSR603373-2"/>
    </source>
</evidence>
<dbReference type="AlphaFoldDB" id="A0A154BWH0"/>
<feature type="binding site" evidence="15">
    <location>
        <position position="20"/>
    </location>
    <ligand>
        <name>Mg(2+)</name>
        <dbReference type="ChEBI" id="CHEBI:18420"/>
        <label>2</label>
    </ligand>
</feature>
<evidence type="ECO:0000256" key="10">
    <source>
        <dbReference type="ARBA" id="ARBA00023065"/>
    </source>
</evidence>
<dbReference type="Pfam" id="PF07664">
    <property type="entry name" value="FeoB_C"/>
    <property type="match status" value="1"/>
</dbReference>
<dbReference type="GO" id="GO:0005886">
    <property type="term" value="C:plasma membrane"/>
    <property type="evidence" value="ECO:0007669"/>
    <property type="project" value="UniProtKB-SubCell"/>
</dbReference>
<keyword evidence="4" id="KW-1003">Cell membrane</keyword>
<dbReference type="GO" id="GO:0005525">
    <property type="term" value="F:GTP binding"/>
    <property type="evidence" value="ECO:0007669"/>
    <property type="project" value="UniProtKB-KW"/>
</dbReference>
<feature type="transmembrane region" description="Helical" evidence="16">
    <location>
        <begin position="527"/>
        <end position="548"/>
    </location>
</feature>
<dbReference type="InterPro" id="IPR003373">
    <property type="entry name" value="Fe2_transport_prot-B"/>
</dbReference>
<dbReference type="GO" id="GO:0015093">
    <property type="term" value="F:ferrous iron transmembrane transporter activity"/>
    <property type="evidence" value="ECO:0007669"/>
    <property type="project" value="UniProtKB-UniRule"/>
</dbReference>
<feature type="transmembrane region" description="Helical" evidence="16">
    <location>
        <begin position="313"/>
        <end position="334"/>
    </location>
</feature>
<evidence type="ECO:0000256" key="7">
    <source>
        <dbReference type="ARBA" id="ARBA00022741"/>
    </source>
</evidence>
<evidence type="ECO:0000256" key="6">
    <source>
        <dbReference type="ARBA" id="ARBA00022692"/>
    </source>
</evidence>
<dbReference type="EMBL" id="LSGP01000001">
    <property type="protein sequence ID" value="KYZ78225.1"/>
    <property type="molecule type" value="Genomic_DNA"/>
</dbReference>
<evidence type="ECO:0000256" key="16">
    <source>
        <dbReference type="RuleBase" id="RU362098"/>
    </source>
</evidence>
<organism evidence="18 19">
    <name type="scientific">Anaerosporomusa subterranea</name>
    <dbReference type="NCBI Taxonomy" id="1794912"/>
    <lineage>
        <taxon>Bacteria</taxon>
        <taxon>Bacillati</taxon>
        <taxon>Bacillota</taxon>
        <taxon>Negativicutes</taxon>
        <taxon>Acetonemataceae</taxon>
        <taxon>Anaerosporomusa</taxon>
    </lineage>
</organism>
<evidence type="ECO:0000256" key="2">
    <source>
        <dbReference type="ARBA" id="ARBA00004651"/>
    </source>
</evidence>
<dbReference type="Gene3D" id="3.40.50.300">
    <property type="entry name" value="P-loop containing nucleotide triphosphate hydrolases"/>
    <property type="match status" value="1"/>
</dbReference>
<comment type="caution">
    <text evidence="18">The sequence shown here is derived from an EMBL/GenBank/DDBJ whole genome shotgun (WGS) entry which is preliminary data.</text>
</comment>
<dbReference type="InterPro" id="IPR011642">
    <property type="entry name" value="Gate_dom"/>
</dbReference>
<feature type="transmembrane region" description="Helical" evidence="16">
    <location>
        <begin position="595"/>
        <end position="617"/>
    </location>
</feature>
<sequence>MDLSVALLGNPNVGKSALFNTLTGGKQEVGNWCGQTTQICTLSVPMPDGTVSFHDLPGVYGLGGYSPEEIMVNQFFRESPPDVVLLMVSATELEHGLYLVLEALERFQRCMVLINKMESALQAGIVIDSRSLEKQLGVRVLTKGELLDKPLLLSVVQETAVKPYQSGYSVQYPQSVEQAVLQSQLDSNRGEVLNQLALSDETLQMEIISARHQAAETLAAGCIQKLNRKATWSDRIDHWALHPWLGVPIMLLLFGFMFYITFDLTRPLSALVSGWFDDFGVWLHVVLPQWGFPDSLVSLLADGVIKGVGSTLGFLPQMVFFFFLYNLIQGSGYISRVAFLTDRVMTAFGLNGKIFIPLVVGCTCNVNGILAARILTGKYDRTVAILASAYAPCSARLGVMVFLVSAFFDSTKATLVMLALLAISILLMASVAHLVRWFIVAEEQGTFLMEVPPYQLPQWRNLLLLTGQRTLHFLRRIKNVVVISSVVVWYLSNYPAGPFSETYIARIGLALEPLGALMGLNWQLIVALILGFSAKETALGALGILYHASDSSAGLAEVLKSAIDPVSAFTFLLVYMIYTPCLTTIFMMRQETNSWRVAIISIVGNLVFSLILGMAAYHAGTFFVGQ</sequence>
<dbReference type="STRING" id="1794912.AXX12_01385"/>
<dbReference type="PANTHER" id="PTHR43185:SF1">
    <property type="entry name" value="FE(2+) TRANSPORTER FEOB"/>
    <property type="match status" value="1"/>
</dbReference>
<comment type="function">
    <text evidence="1 16">Probable transporter of a GTP-driven Fe(2+) uptake system.</text>
</comment>
<feature type="binding site" evidence="14">
    <location>
        <begin position="55"/>
        <end position="58"/>
    </location>
    <ligand>
        <name>GTP</name>
        <dbReference type="ChEBI" id="CHEBI:37565"/>
        <label>1</label>
    </ligand>
</feature>
<evidence type="ECO:0000256" key="3">
    <source>
        <dbReference type="ARBA" id="ARBA00022448"/>
    </source>
</evidence>
<evidence type="ECO:0000256" key="11">
    <source>
        <dbReference type="ARBA" id="ARBA00023134"/>
    </source>
</evidence>
<keyword evidence="6 16" id="KW-0812">Transmembrane</keyword>
<feature type="transmembrane region" description="Helical" evidence="16">
    <location>
        <begin position="354"/>
        <end position="376"/>
    </location>
</feature>
<dbReference type="PANTHER" id="PTHR43185">
    <property type="entry name" value="FERROUS IRON TRANSPORT PROTEIN B"/>
    <property type="match status" value="1"/>
</dbReference>
<feature type="binding site" evidence="15">
    <location>
        <position position="23"/>
    </location>
    <ligand>
        <name>Mg(2+)</name>
        <dbReference type="ChEBI" id="CHEBI:18420"/>
        <label>2</label>
    </ligand>
</feature>
<dbReference type="RefSeq" id="WP_066237064.1">
    <property type="nucleotide sequence ID" value="NZ_LSGP01000001.1"/>
</dbReference>
<keyword evidence="15" id="KW-0460">Magnesium</keyword>
<evidence type="ECO:0000259" key="17">
    <source>
        <dbReference type="PROSITE" id="PS51711"/>
    </source>
</evidence>
<feature type="transmembrane region" description="Helical" evidence="16">
    <location>
        <begin position="568"/>
        <end position="588"/>
    </location>
</feature>
<evidence type="ECO:0000256" key="9">
    <source>
        <dbReference type="ARBA" id="ARBA00023004"/>
    </source>
</evidence>
<feature type="transmembrane region" description="Helical" evidence="16">
    <location>
        <begin position="383"/>
        <end position="408"/>
    </location>
</feature>
<dbReference type="InterPro" id="IPR030389">
    <property type="entry name" value="G_FEOB_dom"/>
</dbReference>
<keyword evidence="10" id="KW-0406">Ion transport</keyword>
<protein>
    <recommendedName>
        <fullName evidence="13 16">Ferrous iron transport protein B</fullName>
    </recommendedName>
</protein>
<keyword evidence="12 16" id="KW-0472">Membrane</keyword>
<evidence type="ECO:0000313" key="18">
    <source>
        <dbReference type="EMBL" id="KYZ78225.1"/>
    </source>
</evidence>
<feature type="binding site" evidence="15">
    <location>
        <position position="21"/>
    </location>
    <ligand>
        <name>Mg(2+)</name>
        <dbReference type="ChEBI" id="CHEBI:18420"/>
        <label>2</label>
    </ligand>
</feature>
<keyword evidence="3 16" id="KW-0813">Transport</keyword>
<name>A0A154BWH0_ANASB</name>
<comment type="subcellular location">
    <subcellularLocation>
        <location evidence="2 16">Cell membrane</location>
        <topology evidence="2 16">Multi-pass membrane protein</topology>
    </subcellularLocation>
</comment>
<keyword evidence="11 14" id="KW-0342">GTP-binding</keyword>
<dbReference type="InterPro" id="IPR027417">
    <property type="entry name" value="P-loop_NTPase"/>
</dbReference>
<feature type="transmembrane region" description="Helical" evidence="16">
    <location>
        <begin position="414"/>
        <end position="439"/>
    </location>
</feature>
<evidence type="ECO:0000256" key="5">
    <source>
        <dbReference type="ARBA" id="ARBA00022496"/>
    </source>
</evidence>
<keyword evidence="7 14" id="KW-0547">Nucleotide-binding</keyword>
<dbReference type="InterPro" id="IPR011640">
    <property type="entry name" value="Fe2_transport_prot_B_C"/>
</dbReference>
<evidence type="ECO:0000256" key="12">
    <source>
        <dbReference type="ARBA" id="ARBA00023136"/>
    </source>
</evidence>
<keyword evidence="15" id="KW-0479">Metal-binding</keyword>
<reference evidence="18 19" key="1">
    <citation type="submission" date="2016-02" db="EMBL/GenBank/DDBJ databases">
        <title>Anaerosporomusa subterraneum gen. nov., sp. nov., a spore-forming obligate anaerobe isolated from saprolite.</title>
        <authorList>
            <person name="Choi J.K."/>
            <person name="Shah M."/>
            <person name="Yee N."/>
        </authorList>
    </citation>
    <scope>NUCLEOTIDE SEQUENCE [LARGE SCALE GENOMIC DNA]</scope>
    <source>
        <strain evidence="18 19">RU4</strain>
    </source>
</reference>
<dbReference type="Pfam" id="PF02421">
    <property type="entry name" value="FeoB_N"/>
    <property type="match status" value="1"/>
</dbReference>
<gene>
    <name evidence="18" type="ORF">AXX12_01385</name>
</gene>
<feature type="transmembrane region" description="Helical" evidence="16">
    <location>
        <begin position="239"/>
        <end position="261"/>
    </location>
</feature>
<evidence type="ECO:0000313" key="19">
    <source>
        <dbReference type="Proteomes" id="UP000076268"/>
    </source>
</evidence>
<evidence type="ECO:0000256" key="4">
    <source>
        <dbReference type="ARBA" id="ARBA00022475"/>
    </source>
</evidence>
<keyword evidence="5 16" id="KW-0410">Iron transport</keyword>